<name>A0A1S1R5Z5_9ACTN</name>
<dbReference type="InterPro" id="IPR036938">
    <property type="entry name" value="PAP2/HPO_sf"/>
</dbReference>
<reference evidence="2" key="1">
    <citation type="submission" date="2016-07" db="EMBL/GenBank/DDBJ databases">
        <title>Sequence Frankia sp. strain CcI1.17.</title>
        <authorList>
            <person name="Ghodhbane-Gtari F."/>
            <person name="Swanson E."/>
            <person name="Gueddou A."/>
            <person name="Morris K."/>
            <person name="Hezbri K."/>
            <person name="Ktari A."/>
            <person name="Nouioui I."/>
            <person name="Abebe-Akele F."/>
            <person name="Simpson S."/>
            <person name="Thomas K."/>
            <person name="Gtari M."/>
            <person name="Tisa L.S."/>
            <person name="Hurst S."/>
        </authorList>
    </citation>
    <scope>NUCLEOTIDE SEQUENCE [LARGE SCALE GENOMIC DNA]</scope>
    <source>
        <strain evidence="2">Cc1.17</strain>
    </source>
</reference>
<protein>
    <submittedName>
        <fullName evidence="1">Uncharacterized protein</fullName>
    </submittedName>
</protein>
<keyword evidence="2" id="KW-1185">Reference proteome</keyword>
<accession>A0A1S1R5Z5</accession>
<dbReference type="Proteomes" id="UP000179627">
    <property type="component" value="Unassembled WGS sequence"/>
</dbReference>
<dbReference type="Gene3D" id="1.10.606.20">
    <property type="match status" value="1"/>
</dbReference>
<organism evidence="1 2">
    <name type="scientific">Parafrankia colletiae</name>
    <dbReference type="NCBI Taxonomy" id="573497"/>
    <lineage>
        <taxon>Bacteria</taxon>
        <taxon>Bacillati</taxon>
        <taxon>Actinomycetota</taxon>
        <taxon>Actinomycetes</taxon>
        <taxon>Frankiales</taxon>
        <taxon>Frankiaceae</taxon>
        <taxon>Parafrankia</taxon>
    </lineage>
</organism>
<gene>
    <name evidence="1" type="ORF">CC117_12510</name>
</gene>
<evidence type="ECO:0000313" key="1">
    <source>
        <dbReference type="EMBL" id="OHV42373.1"/>
    </source>
</evidence>
<comment type="caution">
    <text evidence="1">The sequence shown here is derived from an EMBL/GenBank/DDBJ whole genome shotgun (WGS) entry which is preliminary data.</text>
</comment>
<evidence type="ECO:0000313" key="2">
    <source>
        <dbReference type="Proteomes" id="UP000179627"/>
    </source>
</evidence>
<dbReference type="SUPFAM" id="SSF48317">
    <property type="entry name" value="Acid phosphatase/Vanadium-dependent haloperoxidase"/>
    <property type="match status" value="1"/>
</dbReference>
<proteinExistence type="predicted"/>
<sequence>MPPSPGTSSTGAGAPTSSGTEVVIDWYDVTARTVSAAALPTATLDVDARVWEGVHFRHTDEVGAALGQTVADHDLRRIGLR</sequence>
<dbReference type="AlphaFoldDB" id="A0A1S1R5Z5"/>
<dbReference type="EMBL" id="MBLM01000047">
    <property type="protein sequence ID" value="OHV42373.1"/>
    <property type="molecule type" value="Genomic_DNA"/>
</dbReference>
<dbReference type="RefSeq" id="WP_071083021.1">
    <property type="nucleotide sequence ID" value="NZ_MBLM01000047.1"/>
</dbReference>